<dbReference type="InterPro" id="IPR039896">
    <property type="entry name" value="Red-like"/>
</dbReference>
<evidence type="ECO:0000313" key="4">
    <source>
        <dbReference type="Proteomes" id="UP000515154"/>
    </source>
</evidence>
<keyword evidence="2" id="KW-0539">Nucleus</keyword>
<organism evidence="4 5">
    <name type="scientific">Octopus sinensis</name>
    <name type="common">East Asian common octopus</name>
    <dbReference type="NCBI Taxonomy" id="2607531"/>
    <lineage>
        <taxon>Eukaryota</taxon>
        <taxon>Metazoa</taxon>
        <taxon>Spiralia</taxon>
        <taxon>Lophotrochozoa</taxon>
        <taxon>Mollusca</taxon>
        <taxon>Cephalopoda</taxon>
        <taxon>Coleoidea</taxon>
        <taxon>Octopodiformes</taxon>
        <taxon>Octopoda</taxon>
        <taxon>Incirrata</taxon>
        <taxon>Octopodidae</taxon>
        <taxon>Octopus</taxon>
    </lineage>
</organism>
<feature type="domain" description="RED-like N-terminal" evidence="3">
    <location>
        <begin position="91"/>
        <end position="134"/>
    </location>
</feature>
<protein>
    <submittedName>
        <fullName evidence="5">Uncharacterized protein LOC118761062</fullName>
    </submittedName>
</protein>
<reference evidence="5" key="1">
    <citation type="submission" date="2025-08" db="UniProtKB">
        <authorList>
            <consortium name="RefSeq"/>
        </authorList>
    </citation>
    <scope>IDENTIFICATION</scope>
</reference>
<gene>
    <name evidence="5" type="primary">LOC118761062</name>
</gene>
<dbReference type="GO" id="GO:0005634">
    <property type="term" value="C:nucleus"/>
    <property type="evidence" value="ECO:0007669"/>
    <property type="project" value="UniProtKB-SubCell"/>
</dbReference>
<evidence type="ECO:0000313" key="5">
    <source>
        <dbReference type="RefSeq" id="XP_036354605.1"/>
    </source>
</evidence>
<keyword evidence="4" id="KW-1185">Reference proteome</keyword>
<dbReference type="RefSeq" id="XP_036354605.1">
    <property type="nucleotide sequence ID" value="XM_036498712.1"/>
</dbReference>
<accession>A0A7E6EI05</accession>
<proteinExistence type="predicted"/>
<sequence>MVGWLFGVEVEVSEECVEDNSMVVLTLEAREATWLHRRRSDRLDVVQTSKRVCQDGPPLIRPSLSNADFRQIAMTPRPGSTVPTKKTPAEGGRRQLIEDSKLLGGDMEHTHLVKGLDYAFLEKVRSEIFHKDESPRTNSSQIVITKLVQILKELREGTRRPRNTGKVESPQKECPPVVETKSGECIFDDCGEYDSTARGVVVAKKSRSYFDRPEEMKEAPVNLFKHLKDPRPVTAHSEQSNYAECYPAYVPFRIADITRLWMSW</sequence>
<dbReference type="Proteomes" id="UP000515154">
    <property type="component" value="Unplaced"/>
</dbReference>
<comment type="subcellular location">
    <subcellularLocation>
        <location evidence="1">Nucleus</location>
    </subcellularLocation>
</comment>
<dbReference type="Pfam" id="PF07808">
    <property type="entry name" value="RED_N"/>
    <property type="match status" value="1"/>
</dbReference>
<evidence type="ECO:0000259" key="3">
    <source>
        <dbReference type="Pfam" id="PF07808"/>
    </source>
</evidence>
<name>A0A7E6EI05_9MOLL</name>
<dbReference type="PANTHER" id="PTHR12765">
    <property type="entry name" value="RED PROTEIN IK FACTOR CYTOKINE IK"/>
    <property type="match status" value="1"/>
</dbReference>
<evidence type="ECO:0000256" key="2">
    <source>
        <dbReference type="ARBA" id="ARBA00023242"/>
    </source>
</evidence>
<dbReference type="AlphaFoldDB" id="A0A7E6EI05"/>
<dbReference type="InterPro" id="IPR012916">
    <property type="entry name" value="RED_N"/>
</dbReference>
<dbReference type="KEGG" id="osn:118761062"/>
<evidence type="ECO:0000256" key="1">
    <source>
        <dbReference type="ARBA" id="ARBA00004123"/>
    </source>
</evidence>